<feature type="domain" description="Multidrug resistance protein MdtA-like C-terminal permuted SH3" evidence="2">
    <location>
        <begin position="105"/>
        <end position="158"/>
    </location>
</feature>
<dbReference type="GO" id="GO:0046677">
    <property type="term" value="P:response to antibiotic"/>
    <property type="evidence" value="ECO:0007669"/>
    <property type="project" value="TreeGrafter"/>
</dbReference>
<sequence length="173" mass="18917">MLCTINQIAPLRVRFAMSNRDYITLFGSLESLKSEANIALKLADDSRYEEAGAVELIDNEANRQTDTIQIFARFPNAGRKLLPGSTVTVLLTKNTGVRLPAVRPSAVMHDSYDAYVYTLDAQNQVVRREVKLGSDLGDLILIKTGLQAGETVIVDGTHKVMPGDKVAPVAQED</sequence>
<proteinExistence type="predicted"/>
<feature type="domain" description="Multidrug resistance protein MdtA-like beta-barrel" evidence="1">
    <location>
        <begin position="10"/>
        <end position="92"/>
    </location>
</feature>
<dbReference type="GO" id="GO:0005886">
    <property type="term" value="C:plasma membrane"/>
    <property type="evidence" value="ECO:0007669"/>
    <property type="project" value="TreeGrafter"/>
</dbReference>
<dbReference type="EMBL" id="VSSQ01016157">
    <property type="protein sequence ID" value="MPM57230.1"/>
    <property type="molecule type" value="Genomic_DNA"/>
</dbReference>
<protein>
    <submittedName>
        <fullName evidence="3">Efflux pump periplasmic linker BepF</fullName>
    </submittedName>
</protein>
<dbReference type="Pfam" id="PF25944">
    <property type="entry name" value="Beta-barrel_RND"/>
    <property type="match status" value="1"/>
</dbReference>
<dbReference type="InterPro" id="IPR058627">
    <property type="entry name" value="MdtA-like_C"/>
</dbReference>
<evidence type="ECO:0000259" key="1">
    <source>
        <dbReference type="Pfam" id="PF25944"/>
    </source>
</evidence>
<name>A0A645AVP5_9ZZZZ</name>
<accession>A0A645AVP5</accession>
<dbReference type="Pfam" id="PF25967">
    <property type="entry name" value="RND-MFP_C"/>
    <property type="match status" value="1"/>
</dbReference>
<reference evidence="3" key="1">
    <citation type="submission" date="2019-08" db="EMBL/GenBank/DDBJ databases">
        <authorList>
            <person name="Kucharzyk K."/>
            <person name="Murdoch R.W."/>
            <person name="Higgins S."/>
            <person name="Loffler F."/>
        </authorList>
    </citation>
    <scope>NUCLEOTIDE SEQUENCE</scope>
</reference>
<dbReference type="Gene3D" id="2.40.420.20">
    <property type="match status" value="1"/>
</dbReference>
<dbReference type="Gene3D" id="2.40.30.170">
    <property type="match status" value="1"/>
</dbReference>
<dbReference type="SUPFAM" id="SSF111369">
    <property type="entry name" value="HlyD-like secretion proteins"/>
    <property type="match status" value="1"/>
</dbReference>
<dbReference type="PANTHER" id="PTHR30158">
    <property type="entry name" value="ACRA/E-RELATED COMPONENT OF DRUG EFFLUX TRANSPORTER"/>
    <property type="match status" value="1"/>
</dbReference>
<dbReference type="AlphaFoldDB" id="A0A645AVP5"/>
<dbReference type="InterPro" id="IPR058626">
    <property type="entry name" value="MdtA-like_b-barrel"/>
</dbReference>
<gene>
    <name evidence="3" type="primary">bepF_7</name>
    <name evidence="3" type="ORF">SDC9_104052</name>
</gene>
<organism evidence="3">
    <name type="scientific">bioreactor metagenome</name>
    <dbReference type="NCBI Taxonomy" id="1076179"/>
    <lineage>
        <taxon>unclassified sequences</taxon>
        <taxon>metagenomes</taxon>
        <taxon>ecological metagenomes</taxon>
    </lineage>
</organism>
<comment type="caution">
    <text evidence="3">The sequence shown here is derived from an EMBL/GenBank/DDBJ whole genome shotgun (WGS) entry which is preliminary data.</text>
</comment>
<evidence type="ECO:0000313" key="3">
    <source>
        <dbReference type="EMBL" id="MPM57230.1"/>
    </source>
</evidence>
<dbReference type="GO" id="GO:0022857">
    <property type="term" value="F:transmembrane transporter activity"/>
    <property type="evidence" value="ECO:0007669"/>
    <property type="project" value="InterPro"/>
</dbReference>
<dbReference type="InterPro" id="IPR006143">
    <property type="entry name" value="RND_pump_MFP"/>
</dbReference>
<dbReference type="NCBIfam" id="TIGR01730">
    <property type="entry name" value="RND_mfp"/>
    <property type="match status" value="1"/>
</dbReference>
<evidence type="ECO:0000259" key="2">
    <source>
        <dbReference type="Pfam" id="PF25967"/>
    </source>
</evidence>